<dbReference type="SUPFAM" id="SSF52540">
    <property type="entry name" value="P-loop containing nucleoside triphosphate hydrolases"/>
    <property type="match status" value="1"/>
</dbReference>
<comment type="caution">
    <text evidence="2">The sequence shown here is derived from an EMBL/GenBank/DDBJ whole genome shotgun (WGS) entry which is preliminary data.</text>
</comment>
<protein>
    <recommendedName>
        <fullName evidence="1">ATPase AAA-type core domain-containing protein</fullName>
    </recommendedName>
</protein>
<dbReference type="PANTHER" id="PTHR43581">
    <property type="entry name" value="ATP/GTP PHOSPHATASE"/>
    <property type="match status" value="1"/>
</dbReference>
<dbReference type="Pfam" id="PF13304">
    <property type="entry name" value="AAA_21"/>
    <property type="match status" value="1"/>
</dbReference>
<gene>
    <name evidence="2" type="ORF">GCM10008938_31820</name>
</gene>
<dbReference type="EMBL" id="BMOD01000013">
    <property type="protein sequence ID" value="GGJ43228.1"/>
    <property type="molecule type" value="Genomic_DNA"/>
</dbReference>
<sequence>MPDVSEKEFTLVVLEIILNIRRLGALQVQDIKIKKQEEWTTANNLSSGQISLFIGLSILASKIEDDTLVLIDEPETSLHPAWQRKYHELLMQISQHHQNCYFFIATHSPIIISEVDPQKHAIFNLSPENLLPSAHVHSEAPRSIEEVYASYFDILTPNSFLVKTVIIKAVQAYESRDDRKFRELKSELTSMLSEMDQDLRTLAQEVIKKEIKRG</sequence>
<feature type="domain" description="ATPase AAA-type core" evidence="1">
    <location>
        <begin position="36"/>
        <end position="113"/>
    </location>
</feature>
<evidence type="ECO:0000259" key="1">
    <source>
        <dbReference type="Pfam" id="PF13304"/>
    </source>
</evidence>
<dbReference type="InterPro" id="IPR027417">
    <property type="entry name" value="P-loop_NTPase"/>
</dbReference>
<organism evidence="2 3">
    <name type="scientific">Deinococcus roseus</name>
    <dbReference type="NCBI Taxonomy" id="392414"/>
    <lineage>
        <taxon>Bacteria</taxon>
        <taxon>Thermotogati</taxon>
        <taxon>Deinococcota</taxon>
        <taxon>Deinococci</taxon>
        <taxon>Deinococcales</taxon>
        <taxon>Deinococcaceae</taxon>
        <taxon>Deinococcus</taxon>
    </lineage>
</organism>
<accession>A0ABQ2D2J6</accession>
<dbReference type="Gene3D" id="3.40.50.300">
    <property type="entry name" value="P-loop containing nucleotide triphosphate hydrolases"/>
    <property type="match status" value="1"/>
</dbReference>
<dbReference type="InterPro" id="IPR051396">
    <property type="entry name" value="Bact_Antivir_Def_Nuclease"/>
</dbReference>
<dbReference type="InterPro" id="IPR003959">
    <property type="entry name" value="ATPase_AAA_core"/>
</dbReference>
<keyword evidence="3" id="KW-1185">Reference proteome</keyword>
<reference evidence="3" key="1">
    <citation type="journal article" date="2019" name="Int. J. Syst. Evol. Microbiol.">
        <title>The Global Catalogue of Microorganisms (GCM) 10K type strain sequencing project: providing services to taxonomists for standard genome sequencing and annotation.</title>
        <authorList>
            <consortium name="The Broad Institute Genomics Platform"/>
            <consortium name="The Broad Institute Genome Sequencing Center for Infectious Disease"/>
            <person name="Wu L."/>
            <person name="Ma J."/>
        </authorList>
    </citation>
    <scope>NUCLEOTIDE SEQUENCE [LARGE SCALE GENOMIC DNA]</scope>
    <source>
        <strain evidence="3">JCM 14370</strain>
    </source>
</reference>
<evidence type="ECO:0000313" key="2">
    <source>
        <dbReference type="EMBL" id="GGJ43228.1"/>
    </source>
</evidence>
<proteinExistence type="predicted"/>
<dbReference type="PANTHER" id="PTHR43581:SF2">
    <property type="entry name" value="EXCINUCLEASE ATPASE SUBUNIT"/>
    <property type="match status" value="1"/>
</dbReference>
<name>A0ABQ2D2J6_9DEIO</name>
<evidence type="ECO:0000313" key="3">
    <source>
        <dbReference type="Proteomes" id="UP000632222"/>
    </source>
</evidence>
<dbReference type="Proteomes" id="UP000632222">
    <property type="component" value="Unassembled WGS sequence"/>
</dbReference>